<dbReference type="STRING" id="312017.I7M3B4"/>
<comment type="similarity">
    <text evidence="7">Belongs to the DHHC palmitoyltransferase family.</text>
</comment>
<dbReference type="GO" id="GO:0019706">
    <property type="term" value="F:protein-cysteine S-palmitoyltransferase activity"/>
    <property type="evidence" value="ECO:0007669"/>
    <property type="project" value="UniProtKB-EC"/>
</dbReference>
<protein>
    <recommendedName>
        <fullName evidence="7">Palmitoyltransferase</fullName>
        <ecNumber evidence="7">2.3.1.225</ecNumber>
    </recommendedName>
</protein>
<keyword evidence="2 7" id="KW-0808">Transferase</keyword>
<feature type="transmembrane region" description="Helical" evidence="7">
    <location>
        <begin position="204"/>
        <end position="227"/>
    </location>
</feature>
<dbReference type="AlphaFoldDB" id="I7M3B4"/>
<comment type="subcellular location">
    <subcellularLocation>
        <location evidence="1">Membrane</location>
        <topology evidence="1">Multi-pass membrane protein</topology>
    </subcellularLocation>
</comment>
<sequence>MRRFLKKIIQKNQDFEKQRANQKKLEKKIACSKILDDNYNIEILYLYQLWSGANKFFCQGRVITGPKYKPFLIAILLILIPTIMVIVFFQEHRLIVIILASVVFFFKFKASFNDPGIVDRLNNTFQDDEEIKMIPSKSYSTQLHGVYINDTNGHLQQYRLCETCQIYKNKNMKHCRTCDNCVSQFDHHCIWLNNCIGKRNYTDFIMYLIFLQSLIAYTIYLCIQYIIDETNLIATSQFITRSIALNKVLSHQPLSIILIIYGTIFLFLVSTLFFFHVYLLFKSLTTVEFTKIQKGVKNYFSLSLIETFKQKFSLFNNSSSLDFRKKIIIKTKKEPKQNTQVSNNLVQAATFRQQSQSQDNKNEINYCSKSKETPQPVMLEQSLALNINANQSQIELQGKKQDDQQDDNVQNGNTEQFQTIYINQKNQLKKIKLPSIGVRKLNKNQSQFKYSNFSKNQKHNQSLKQLSEIQGSENYIKNFIEGSGICQTNLINQKNQQNLPSPSDANKASQQQLNQEDIEASNINNNEISIQKSQIYEENDAVQISYYSDTIYN</sequence>
<feature type="transmembrane region" description="Helical" evidence="7">
    <location>
        <begin position="256"/>
        <end position="281"/>
    </location>
</feature>
<evidence type="ECO:0000256" key="6">
    <source>
        <dbReference type="ARBA" id="ARBA00023315"/>
    </source>
</evidence>
<keyword evidence="5 7" id="KW-0472">Membrane</keyword>
<accession>I7M3B4</accession>
<dbReference type="OrthoDB" id="296390at2759"/>
<evidence type="ECO:0000256" key="7">
    <source>
        <dbReference type="RuleBase" id="RU079119"/>
    </source>
</evidence>
<feature type="domain" description="Palmitoyltransferase DHHC" evidence="9">
    <location>
        <begin position="157"/>
        <end position="291"/>
    </location>
</feature>
<evidence type="ECO:0000313" key="11">
    <source>
        <dbReference type="Proteomes" id="UP000009168"/>
    </source>
</evidence>
<proteinExistence type="inferred from homology"/>
<organism evidence="10 11">
    <name type="scientific">Tetrahymena thermophila (strain SB210)</name>
    <dbReference type="NCBI Taxonomy" id="312017"/>
    <lineage>
        <taxon>Eukaryota</taxon>
        <taxon>Sar</taxon>
        <taxon>Alveolata</taxon>
        <taxon>Ciliophora</taxon>
        <taxon>Intramacronucleata</taxon>
        <taxon>Oligohymenophorea</taxon>
        <taxon>Hymenostomatida</taxon>
        <taxon>Tetrahymenina</taxon>
        <taxon>Tetrahymenidae</taxon>
        <taxon>Tetrahymena</taxon>
    </lineage>
</organism>
<dbReference type="PANTHER" id="PTHR22883:SF127">
    <property type="entry name" value="ZDHHC-TYPE PALMITOYLTRANSFERASE 3-RELATED"/>
    <property type="match status" value="1"/>
</dbReference>
<evidence type="ECO:0000256" key="4">
    <source>
        <dbReference type="ARBA" id="ARBA00022989"/>
    </source>
</evidence>
<dbReference type="PANTHER" id="PTHR22883">
    <property type="entry name" value="ZINC FINGER DHHC DOMAIN CONTAINING PROTEIN"/>
    <property type="match status" value="1"/>
</dbReference>
<dbReference type="GeneID" id="7835440"/>
<comment type="domain">
    <text evidence="7">The DHHC domain is required for palmitoyltransferase activity.</text>
</comment>
<evidence type="ECO:0000256" key="2">
    <source>
        <dbReference type="ARBA" id="ARBA00022679"/>
    </source>
</evidence>
<dbReference type="InterPro" id="IPR039859">
    <property type="entry name" value="PFA4/ZDH16/20/ERF2-like"/>
</dbReference>
<evidence type="ECO:0000256" key="3">
    <source>
        <dbReference type="ARBA" id="ARBA00022692"/>
    </source>
</evidence>
<dbReference type="GO" id="GO:0006612">
    <property type="term" value="P:protein targeting to membrane"/>
    <property type="evidence" value="ECO:0007669"/>
    <property type="project" value="TreeGrafter"/>
</dbReference>
<gene>
    <name evidence="10" type="ORF">TTHERM_00349110</name>
</gene>
<evidence type="ECO:0000256" key="1">
    <source>
        <dbReference type="ARBA" id="ARBA00004141"/>
    </source>
</evidence>
<keyword evidence="11" id="KW-1185">Reference proteome</keyword>
<name>I7M3B4_TETTS</name>
<evidence type="ECO:0000256" key="5">
    <source>
        <dbReference type="ARBA" id="ARBA00023136"/>
    </source>
</evidence>
<dbReference type="KEGG" id="tet:TTHERM_00349110"/>
<feature type="transmembrane region" description="Helical" evidence="7">
    <location>
        <begin position="95"/>
        <end position="112"/>
    </location>
</feature>
<keyword evidence="6 7" id="KW-0012">Acyltransferase</keyword>
<feature type="transmembrane region" description="Helical" evidence="7">
    <location>
        <begin position="71"/>
        <end position="89"/>
    </location>
</feature>
<dbReference type="EC" id="2.3.1.225" evidence="7"/>
<dbReference type="RefSeq" id="XP_001023066.2">
    <property type="nucleotide sequence ID" value="XM_001023066.2"/>
</dbReference>
<dbReference type="EMBL" id="GG662523">
    <property type="protein sequence ID" value="EAS02821.2"/>
    <property type="molecule type" value="Genomic_DNA"/>
</dbReference>
<dbReference type="Pfam" id="PF01529">
    <property type="entry name" value="DHHC"/>
    <property type="match status" value="1"/>
</dbReference>
<evidence type="ECO:0000259" key="9">
    <source>
        <dbReference type="Pfam" id="PF01529"/>
    </source>
</evidence>
<dbReference type="GO" id="GO:0005794">
    <property type="term" value="C:Golgi apparatus"/>
    <property type="evidence" value="ECO:0007669"/>
    <property type="project" value="TreeGrafter"/>
</dbReference>
<dbReference type="GO" id="GO:0016020">
    <property type="term" value="C:membrane"/>
    <property type="evidence" value="ECO:0007669"/>
    <property type="project" value="UniProtKB-SubCell"/>
</dbReference>
<keyword evidence="3 7" id="KW-0812">Transmembrane</keyword>
<dbReference type="GO" id="GO:0005783">
    <property type="term" value="C:endoplasmic reticulum"/>
    <property type="evidence" value="ECO:0007669"/>
    <property type="project" value="TreeGrafter"/>
</dbReference>
<dbReference type="InParanoid" id="I7M3B4"/>
<evidence type="ECO:0000256" key="8">
    <source>
        <dbReference type="SAM" id="MobiDB-lite"/>
    </source>
</evidence>
<evidence type="ECO:0000313" key="10">
    <source>
        <dbReference type="EMBL" id="EAS02821.2"/>
    </source>
</evidence>
<dbReference type="Proteomes" id="UP000009168">
    <property type="component" value="Unassembled WGS sequence"/>
</dbReference>
<dbReference type="PROSITE" id="PS50216">
    <property type="entry name" value="DHHC"/>
    <property type="match status" value="1"/>
</dbReference>
<dbReference type="InterPro" id="IPR001594">
    <property type="entry name" value="Palmitoyltrfase_DHHC"/>
</dbReference>
<dbReference type="FunCoup" id="I7M3B4">
    <property type="interactions" value="3"/>
</dbReference>
<dbReference type="eggNOG" id="KOG1311">
    <property type="taxonomic scope" value="Eukaryota"/>
</dbReference>
<feature type="region of interest" description="Disordered" evidence="8">
    <location>
        <begin position="495"/>
        <end position="514"/>
    </location>
</feature>
<keyword evidence="4 7" id="KW-1133">Transmembrane helix</keyword>
<comment type="catalytic activity">
    <reaction evidence="7">
        <text>L-cysteinyl-[protein] + hexadecanoyl-CoA = S-hexadecanoyl-L-cysteinyl-[protein] + CoA</text>
        <dbReference type="Rhea" id="RHEA:36683"/>
        <dbReference type="Rhea" id="RHEA-COMP:10131"/>
        <dbReference type="Rhea" id="RHEA-COMP:11032"/>
        <dbReference type="ChEBI" id="CHEBI:29950"/>
        <dbReference type="ChEBI" id="CHEBI:57287"/>
        <dbReference type="ChEBI" id="CHEBI:57379"/>
        <dbReference type="ChEBI" id="CHEBI:74151"/>
        <dbReference type="EC" id="2.3.1.225"/>
    </reaction>
</comment>
<reference evidence="11" key="1">
    <citation type="journal article" date="2006" name="PLoS Biol.">
        <title>Macronuclear genome sequence of the ciliate Tetrahymena thermophila, a model eukaryote.</title>
        <authorList>
            <person name="Eisen J.A."/>
            <person name="Coyne R.S."/>
            <person name="Wu M."/>
            <person name="Wu D."/>
            <person name="Thiagarajan M."/>
            <person name="Wortman J.R."/>
            <person name="Badger J.H."/>
            <person name="Ren Q."/>
            <person name="Amedeo P."/>
            <person name="Jones K.M."/>
            <person name="Tallon L.J."/>
            <person name="Delcher A.L."/>
            <person name="Salzberg S.L."/>
            <person name="Silva J.C."/>
            <person name="Haas B.J."/>
            <person name="Majoros W.H."/>
            <person name="Farzad M."/>
            <person name="Carlton J.M."/>
            <person name="Smith R.K. Jr."/>
            <person name="Garg J."/>
            <person name="Pearlman R.E."/>
            <person name="Karrer K.M."/>
            <person name="Sun L."/>
            <person name="Manning G."/>
            <person name="Elde N.C."/>
            <person name="Turkewitz A.P."/>
            <person name="Asai D.J."/>
            <person name="Wilkes D.E."/>
            <person name="Wang Y."/>
            <person name="Cai H."/>
            <person name="Collins K."/>
            <person name="Stewart B.A."/>
            <person name="Lee S.R."/>
            <person name="Wilamowska K."/>
            <person name="Weinberg Z."/>
            <person name="Ruzzo W.L."/>
            <person name="Wloga D."/>
            <person name="Gaertig J."/>
            <person name="Frankel J."/>
            <person name="Tsao C.-C."/>
            <person name="Gorovsky M.A."/>
            <person name="Keeling P.J."/>
            <person name="Waller R.F."/>
            <person name="Patron N.J."/>
            <person name="Cherry J.M."/>
            <person name="Stover N.A."/>
            <person name="Krieger C.J."/>
            <person name="del Toro C."/>
            <person name="Ryder H.F."/>
            <person name="Williamson S.C."/>
            <person name="Barbeau R.A."/>
            <person name="Hamilton E.P."/>
            <person name="Orias E."/>
        </authorList>
    </citation>
    <scope>NUCLEOTIDE SEQUENCE [LARGE SCALE GENOMIC DNA]</scope>
    <source>
        <strain evidence="11">SB210</strain>
    </source>
</reference>